<gene>
    <name evidence="2" type="ORF">SAMN05421512_12017</name>
</gene>
<organism evidence="2 3">
    <name type="scientific">Stappia indica</name>
    <dbReference type="NCBI Taxonomy" id="538381"/>
    <lineage>
        <taxon>Bacteria</taxon>
        <taxon>Pseudomonadati</taxon>
        <taxon>Pseudomonadota</taxon>
        <taxon>Alphaproteobacteria</taxon>
        <taxon>Hyphomicrobiales</taxon>
        <taxon>Stappiaceae</taxon>
        <taxon>Stappia</taxon>
    </lineage>
</organism>
<dbReference type="AlphaFoldDB" id="A0A285TU92"/>
<accession>A0A285TU92</accession>
<evidence type="ECO:0000313" key="2">
    <source>
        <dbReference type="EMBL" id="SOC27664.1"/>
    </source>
</evidence>
<dbReference type="Pfam" id="PF06074">
    <property type="entry name" value="Portal_Mu"/>
    <property type="match status" value="1"/>
</dbReference>
<proteinExistence type="predicted"/>
<protein>
    <submittedName>
        <fullName evidence="2">Mu-like prophage protein gp29</fullName>
    </submittedName>
</protein>
<feature type="region of interest" description="Disordered" evidence="1">
    <location>
        <begin position="417"/>
        <end position="438"/>
    </location>
</feature>
<dbReference type="InterPro" id="IPR009279">
    <property type="entry name" value="Portal_Mu"/>
</dbReference>
<dbReference type="RefSeq" id="WP_097176731.1">
    <property type="nucleotide sequence ID" value="NZ_OBML01000020.1"/>
</dbReference>
<dbReference type="Proteomes" id="UP000219331">
    <property type="component" value="Unassembled WGS sequence"/>
</dbReference>
<sequence>MSGYQIVDPYGRPVSSAELLREEAAPTLTGVRSIWGDPVASGLTPPGLARILRDAVEGEPGEYLALAEEMEERDLHYASVLGTRKRAVLAIEPVVNQPRNGNVDEKIIDSVRGLVEAPIFEDMLIDVLDGLGKGFSVVEILWEHGATWRPREYVWRDPRHFQFDRRTGRELRLREDGSAEGRELSSYSFIRHIPKLKSGLPIRGGLARLAAWAFLLKSYTLKDWAAFLEVFGMPLRVGRYSRSATTDEKRVLLRAVRDLAADAAAIIPSGMEIEFIEAKGGSGNAVFGAMAEYLDAQISKAVLGQTMTTDDGSSLAQAQVHENVRYDILRADGRQLSTTINRDLVHPYIAFNFGPQEHYPTVDFPVAEAEDIQTLSEALTKLVPLGLRVKSAEVREKIGLSEPGDDDDVLAAPAVAASATKPDVTAPPQDDKGTPAAARACPHCGGFHATARADEEPDELDALLGEALDQWGADLAPVLDQLQAEFAAASSYADLRTRLERLSGDLDVGPIARRLADLAMIARGLGDAG</sequence>
<reference evidence="2 3" key="1">
    <citation type="submission" date="2017-08" db="EMBL/GenBank/DDBJ databases">
        <authorList>
            <person name="de Groot N.N."/>
        </authorList>
    </citation>
    <scope>NUCLEOTIDE SEQUENCE [LARGE SCALE GENOMIC DNA]</scope>
    <source>
        <strain evidence="2 3">USBA 352</strain>
    </source>
</reference>
<evidence type="ECO:0000313" key="3">
    <source>
        <dbReference type="Proteomes" id="UP000219331"/>
    </source>
</evidence>
<dbReference type="OrthoDB" id="9797300at2"/>
<keyword evidence="3" id="KW-1185">Reference proteome</keyword>
<name>A0A285TU92_9HYPH</name>
<dbReference type="EMBL" id="OBML01000020">
    <property type="protein sequence ID" value="SOC27664.1"/>
    <property type="molecule type" value="Genomic_DNA"/>
</dbReference>
<evidence type="ECO:0000256" key="1">
    <source>
        <dbReference type="SAM" id="MobiDB-lite"/>
    </source>
</evidence>